<dbReference type="Pfam" id="PF13786">
    <property type="entry name" value="DUF4179"/>
    <property type="match status" value="1"/>
</dbReference>
<keyword evidence="1" id="KW-0812">Transmembrane</keyword>
<accession>A0ABR8U7U3</accession>
<keyword evidence="1" id="KW-1133">Transmembrane helix</keyword>
<dbReference type="Proteomes" id="UP000626786">
    <property type="component" value="Unassembled WGS sequence"/>
</dbReference>
<evidence type="ECO:0000259" key="2">
    <source>
        <dbReference type="Pfam" id="PF13786"/>
    </source>
</evidence>
<protein>
    <submittedName>
        <fullName evidence="4">DUF4179 domain-containing protein</fullName>
    </submittedName>
</protein>
<evidence type="ECO:0000313" key="5">
    <source>
        <dbReference type="Proteomes" id="UP000626786"/>
    </source>
</evidence>
<feature type="domain" description="DUF4179" evidence="2">
    <location>
        <begin position="45"/>
        <end position="130"/>
    </location>
</feature>
<feature type="domain" description="DUF5643" evidence="3">
    <location>
        <begin position="226"/>
        <end position="338"/>
    </location>
</feature>
<evidence type="ECO:0000313" key="4">
    <source>
        <dbReference type="EMBL" id="MBD7984116.1"/>
    </source>
</evidence>
<gene>
    <name evidence="4" type="ORF">H9649_05955</name>
</gene>
<keyword evidence="1" id="KW-0472">Membrane</keyword>
<sequence length="347" mass="38813">MNNIYKRFSELKIDPKIEPMPVEEAEKDRVKNLRRKKKSTQPFIRNTFVAAAVLSFSVVTFSVSFPAIAAQLPIIGSVFSLFQEESQLVSDYGEYTTAIGMTKEDSGVEITITDAVYDGESVSISFTMESDRDLGENPILQGGLSIEEYEGHTPGNYMIEKVSDNQYAGVFITYLMTGSKPKDTIHVNWKGRELTIAEDLANYIEGDWEFDFELESLESETIQLSNLNVTDKGITVNVTKMTTTPVSNTIYLSNSTSQELKDKCDFVSLDFKVVDNLGNEYDVLNNGGFGTNSYNMSRRIMTPVFEPEATSIIITPVASAYNEGNSNKLELIEEFTLTPIEVQLEKK</sequence>
<dbReference type="EMBL" id="JACSQN010000004">
    <property type="protein sequence ID" value="MBD7984116.1"/>
    <property type="molecule type" value="Genomic_DNA"/>
</dbReference>
<proteinExistence type="predicted"/>
<reference evidence="4 5" key="1">
    <citation type="submission" date="2020-08" db="EMBL/GenBank/DDBJ databases">
        <title>A Genomic Blueprint of the Chicken Gut Microbiome.</title>
        <authorList>
            <person name="Gilroy R."/>
            <person name="Ravi A."/>
            <person name="Getino M."/>
            <person name="Pursley I."/>
            <person name="Horton D.L."/>
            <person name="Alikhan N.-F."/>
            <person name="Baker D."/>
            <person name="Gharbi K."/>
            <person name="Hall N."/>
            <person name="Watson M."/>
            <person name="Adriaenssens E.M."/>
            <person name="Foster-Nyarko E."/>
            <person name="Jarju S."/>
            <person name="Secka A."/>
            <person name="Antonio M."/>
            <person name="Oren A."/>
            <person name="Chaudhuri R."/>
            <person name="La Ragione R.M."/>
            <person name="Hildebrand F."/>
            <person name="Pallen M.J."/>
        </authorList>
    </citation>
    <scope>NUCLEOTIDE SEQUENCE [LARGE SCALE GENOMIC DNA]</scope>
    <source>
        <strain evidence="4 5">Sa2YVA2</strain>
    </source>
</reference>
<feature type="transmembrane region" description="Helical" evidence="1">
    <location>
        <begin position="43"/>
        <end position="65"/>
    </location>
</feature>
<keyword evidence="5" id="KW-1185">Reference proteome</keyword>
<evidence type="ECO:0000259" key="3">
    <source>
        <dbReference type="Pfam" id="PF18705"/>
    </source>
</evidence>
<organism evidence="4 5">
    <name type="scientific">Sporosarcina quadrami</name>
    <dbReference type="NCBI Taxonomy" id="2762234"/>
    <lineage>
        <taxon>Bacteria</taxon>
        <taxon>Bacillati</taxon>
        <taxon>Bacillota</taxon>
        <taxon>Bacilli</taxon>
        <taxon>Bacillales</taxon>
        <taxon>Caryophanaceae</taxon>
        <taxon>Sporosarcina</taxon>
    </lineage>
</organism>
<dbReference type="Gene3D" id="2.60.40.1630">
    <property type="entry name" value="bacillus anthracis domain"/>
    <property type="match status" value="1"/>
</dbReference>
<dbReference type="RefSeq" id="WP_191693806.1">
    <property type="nucleotide sequence ID" value="NZ_JACSQN010000004.1"/>
</dbReference>
<evidence type="ECO:0000256" key="1">
    <source>
        <dbReference type="SAM" id="Phobius"/>
    </source>
</evidence>
<dbReference type="Pfam" id="PF18705">
    <property type="entry name" value="DUF5643"/>
    <property type="match status" value="1"/>
</dbReference>
<comment type="caution">
    <text evidence="4">The sequence shown here is derived from an EMBL/GenBank/DDBJ whole genome shotgun (WGS) entry which is preliminary data.</text>
</comment>
<dbReference type="InterPro" id="IPR025436">
    <property type="entry name" value="DUF4179"/>
</dbReference>
<name>A0ABR8U7U3_9BACL</name>
<dbReference type="Gene3D" id="2.60.40.1640">
    <property type="entry name" value="Conserved domain protein"/>
    <property type="match status" value="1"/>
</dbReference>
<dbReference type="InterPro" id="IPR040680">
    <property type="entry name" value="DUF5643"/>
</dbReference>